<evidence type="ECO:0000313" key="2">
    <source>
        <dbReference type="Proteomes" id="UP000035763"/>
    </source>
</evidence>
<sequence length="20" mass="2290">MGRAGYDYSDWFAYVAGFRG</sequence>
<reference evidence="1 2" key="1">
    <citation type="journal article" date="2013" name="ISME J.">
        <title>A metabolic model for members of the genus Tetrasphaera involved in enhanced biological phosphorus removal.</title>
        <authorList>
            <person name="Kristiansen R."/>
            <person name="Nguyen H.T.T."/>
            <person name="Saunders A.M."/>
            <person name="Nielsen J.L."/>
            <person name="Wimmer R."/>
            <person name="Le V.Q."/>
            <person name="McIlroy S.J."/>
            <person name="Petrovski S."/>
            <person name="Seviour R.J."/>
            <person name="Calteau A."/>
            <person name="Nielsen K.L."/>
            <person name="Nielsen P.H."/>
        </authorList>
    </citation>
    <scope>NUCLEOTIDE SEQUENCE [LARGE SCALE GENOMIC DNA]</scope>
    <source>
        <strain evidence="1 2">Ben110</strain>
    </source>
</reference>
<keyword evidence="2" id="KW-1185">Reference proteome</keyword>
<organism evidence="1 2">
    <name type="scientific">Nostocoides australiense Ben110</name>
    <dbReference type="NCBI Taxonomy" id="1193182"/>
    <lineage>
        <taxon>Bacteria</taxon>
        <taxon>Bacillati</taxon>
        <taxon>Actinomycetota</taxon>
        <taxon>Actinomycetes</taxon>
        <taxon>Micrococcales</taxon>
        <taxon>Intrasporangiaceae</taxon>
        <taxon>Nostocoides</taxon>
    </lineage>
</organism>
<name>W6JWI8_9MICO</name>
<dbReference type="STRING" id="1193182.BN11_2780002"/>
<dbReference type="Proteomes" id="UP000035763">
    <property type="component" value="Unassembled WGS sequence"/>
</dbReference>
<evidence type="ECO:0000313" key="1">
    <source>
        <dbReference type="EMBL" id="CCH73452.1"/>
    </source>
</evidence>
<dbReference type="AlphaFoldDB" id="W6JWI8"/>
<accession>W6JWI8</accession>
<proteinExistence type="predicted"/>
<gene>
    <name evidence="1" type="ORF">BN11_2780002</name>
</gene>
<dbReference type="EMBL" id="CAJA01000199">
    <property type="protein sequence ID" value="CCH73452.1"/>
    <property type="molecule type" value="Genomic_DNA"/>
</dbReference>
<comment type="caution">
    <text evidence="1">The sequence shown here is derived from an EMBL/GenBank/DDBJ whole genome shotgun (WGS) entry which is preliminary data.</text>
</comment>
<protein>
    <submittedName>
        <fullName evidence="1">Uncharacterized protein</fullName>
    </submittedName>
</protein>